<evidence type="ECO:0000313" key="16">
    <source>
        <dbReference type="EMBL" id="CAH1782565.1"/>
    </source>
</evidence>
<evidence type="ECO:0000256" key="11">
    <source>
        <dbReference type="ARBA" id="ARBA00023212"/>
    </source>
</evidence>
<keyword evidence="17" id="KW-1185">Reference proteome</keyword>
<dbReference type="GO" id="GO:0036159">
    <property type="term" value="P:inner dynein arm assembly"/>
    <property type="evidence" value="ECO:0007669"/>
    <property type="project" value="TreeGrafter"/>
</dbReference>
<dbReference type="GO" id="GO:0044458">
    <property type="term" value="P:motile cilium assembly"/>
    <property type="evidence" value="ECO:0007669"/>
    <property type="project" value="TreeGrafter"/>
</dbReference>
<evidence type="ECO:0000256" key="10">
    <source>
        <dbReference type="ARBA" id="ARBA00023136"/>
    </source>
</evidence>
<dbReference type="SUPFAM" id="SSF144232">
    <property type="entry name" value="HIT/MYND zinc finger-like"/>
    <property type="match status" value="1"/>
</dbReference>
<dbReference type="Gene3D" id="6.10.140.2220">
    <property type="match status" value="1"/>
</dbReference>
<evidence type="ECO:0000256" key="7">
    <source>
        <dbReference type="ARBA" id="ARBA00022723"/>
    </source>
</evidence>
<dbReference type="OrthoDB" id="432970at2759"/>
<dbReference type="InterPro" id="IPR052298">
    <property type="entry name" value="ZMYND10"/>
</dbReference>
<dbReference type="GO" id="GO:0034451">
    <property type="term" value="C:centriolar satellite"/>
    <property type="evidence" value="ECO:0007669"/>
    <property type="project" value="TreeGrafter"/>
</dbReference>
<dbReference type="PROSITE" id="PS01360">
    <property type="entry name" value="ZF_MYND_1"/>
    <property type="match status" value="1"/>
</dbReference>
<dbReference type="GO" id="GO:0120293">
    <property type="term" value="C:dynein axonemal particle"/>
    <property type="evidence" value="ECO:0007669"/>
    <property type="project" value="UniProtKB-SubCell"/>
</dbReference>
<protein>
    <recommendedName>
        <fullName evidence="4">Zinc finger MYND domain-containing protein 10</fullName>
    </recommendedName>
</protein>
<keyword evidence="8 14" id="KW-0863">Zinc-finger</keyword>
<evidence type="ECO:0000256" key="9">
    <source>
        <dbReference type="ARBA" id="ARBA00022833"/>
    </source>
</evidence>
<evidence type="ECO:0000256" key="13">
    <source>
        <dbReference type="ARBA" id="ARBA00045527"/>
    </source>
</evidence>
<dbReference type="InterPro" id="IPR002893">
    <property type="entry name" value="Znf_MYND"/>
</dbReference>
<evidence type="ECO:0000256" key="2">
    <source>
        <dbReference type="ARBA" id="ARBA00004300"/>
    </source>
</evidence>
<accession>A0A8S4NMX2</accession>
<dbReference type="PROSITE" id="PS50865">
    <property type="entry name" value="ZF_MYND_2"/>
    <property type="match status" value="1"/>
</dbReference>
<sequence>MSGENTHVLLSVEAEGYVQALEVIDLKEVGSPRWSRQHEYIEKLNMQAVVSASAQEEEFVKEYLISFQKITVLIYELLVIEAWKQNIFTQMIQTKFEPKTTFPVYMALYHEATVANLLETMLYHSECCESAEDNLLDVTDYCFRKLTHLIAEQEEKEDEEEDGEKQSDSNMTNMMELQKQKRDMEFDICIKAVSILRYITDHMSSLSLSIMSRLLNTHDAPVLLVSLIDNPPWTRRKQDGEIEKYIDNKWVTVTYEDSLKLTKTEGQVWIALFHLLMEEECQRKYELTSFRKNIIMKLRSHLTEVLVDQMPVLGGMLRYLEHLSMMDPPPVKKNLVLEQVPQIRDSILKECEGKWKSITKQQCKTFFNPPQSVVREQAKRWADTYNFDMLGDLIAEPPKCAVCGDPATKRCSRCQNEWYCRRECQVSHWGKHKAACNLMVDSMQKIKDGT</sequence>
<evidence type="ECO:0000256" key="1">
    <source>
        <dbReference type="ARBA" id="ARBA00004221"/>
    </source>
</evidence>
<comment type="similarity">
    <text evidence="3">Belongs to the ZMYND10 family.</text>
</comment>
<dbReference type="GO" id="GO:0016324">
    <property type="term" value="C:apical plasma membrane"/>
    <property type="evidence" value="ECO:0007669"/>
    <property type="project" value="UniProtKB-SubCell"/>
</dbReference>
<dbReference type="PANTHER" id="PTHR13244">
    <property type="entry name" value="ZINC FINGER MYND DOMAIN CONTAINING PROTEIN 10"/>
    <property type="match status" value="1"/>
</dbReference>
<comment type="caution">
    <text evidence="16">The sequence shown here is derived from an EMBL/GenBank/DDBJ whole genome shotgun (WGS) entry which is preliminary data.</text>
</comment>
<name>A0A8S4NMX2_OWEFU</name>
<keyword evidence="5" id="KW-1003">Cell membrane</keyword>
<dbReference type="Proteomes" id="UP000749559">
    <property type="component" value="Unassembled WGS sequence"/>
</dbReference>
<dbReference type="EMBL" id="CAIIXF020000005">
    <property type="protein sequence ID" value="CAH1782565.1"/>
    <property type="molecule type" value="Genomic_DNA"/>
</dbReference>
<proteinExistence type="inferred from homology"/>
<keyword evidence="7" id="KW-0479">Metal-binding</keyword>
<keyword evidence="6" id="KW-0963">Cytoplasm</keyword>
<reference evidence="16" key="1">
    <citation type="submission" date="2022-03" db="EMBL/GenBank/DDBJ databases">
        <authorList>
            <person name="Martin C."/>
        </authorList>
    </citation>
    <scope>NUCLEOTIDE SEQUENCE</scope>
</reference>
<keyword evidence="9" id="KW-0862">Zinc</keyword>
<evidence type="ECO:0000256" key="5">
    <source>
        <dbReference type="ARBA" id="ARBA00022475"/>
    </source>
</evidence>
<gene>
    <name evidence="16" type="ORF">OFUS_LOCUS8998</name>
</gene>
<comment type="subcellular location">
    <subcellularLocation>
        <location evidence="1">Apical cell membrane</location>
    </subcellularLocation>
    <subcellularLocation>
        <location evidence="2">Cytoplasm</location>
        <location evidence="2">Cytoskeleton</location>
        <location evidence="2">Microtubule organizing center</location>
        <location evidence="2">Centrosome</location>
    </subcellularLocation>
    <subcellularLocation>
        <location evidence="12">Dynein axonemal particle</location>
    </subcellularLocation>
</comment>
<evidence type="ECO:0000256" key="3">
    <source>
        <dbReference type="ARBA" id="ARBA00005373"/>
    </source>
</evidence>
<evidence type="ECO:0000256" key="14">
    <source>
        <dbReference type="PROSITE-ProRule" id="PRU00134"/>
    </source>
</evidence>
<dbReference type="FunFam" id="6.10.140.2220:FF:000009">
    <property type="entry name" value="Zinc finger MYND domain-containing protein 10"/>
    <property type="match status" value="1"/>
</dbReference>
<comment type="function">
    <text evidence="13">Plays a role in axonemal structure organization and motility. Involved in axonemal pre-assembly of inner and outer dynein arms (IDA and ODA, respectively) for proper axoneme building for cilia motility. May act by indirectly regulating transcription of dynein proteins.</text>
</comment>
<feature type="domain" description="MYND-type" evidence="15">
    <location>
        <begin position="400"/>
        <end position="436"/>
    </location>
</feature>
<evidence type="ECO:0000256" key="12">
    <source>
        <dbReference type="ARBA" id="ARBA00024190"/>
    </source>
</evidence>
<dbReference type="GO" id="GO:0008270">
    <property type="term" value="F:zinc ion binding"/>
    <property type="evidence" value="ECO:0007669"/>
    <property type="project" value="UniProtKB-KW"/>
</dbReference>
<keyword evidence="11" id="KW-0206">Cytoskeleton</keyword>
<dbReference type="AlphaFoldDB" id="A0A8S4NMX2"/>
<dbReference type="PANTHER" id="PTHR13244:SF7">
    <property type="entry name" value="ZINC FINGER MYND DOMAIN-CONTAINING PROTEIN 10"/>
    <property type="match status" value="1"/>
</dbReference>
<evidence type="ECO:0000313" key="17">
    <source>
        <dbReference type="Proteomes" id="UP000749559"/>
    </source>
</evidence>
<dbReference type="Pfam" id="PF01753">
    <property type="entry name" value="zf-MYND"/>
    <property type="match status" value="1"/>
</dbReference>
<evidence type="ECO:0000256" key="8">
    <source>
        <dbReference type="ARBA" id="ARBA00022771"/>
    </source>
</evidence>
<evidence type="ECO:0000259" key="15">
    <source>
        <dbReference type="PROSITE" id="PS50865"/>
    </source>
</evidence>
<organism evidence="16 17">
    <name type="scientific">Owenia fusiformis</name>
    <name type="common">Polychaete worm</name>
    <dbReference type="NCBI Taxonomy" id="6347"/>
    <lineage>
        <taxon>Eukaryota</taxon>
        <taxon>Metazoa</taxon>
        <taxon>Spiralia</taxon>
        <taxon>Lophotrochozoa</taxon>
        <taxon>Annelida</taxon>
        <taxon>Polychaeta</taxon>
        <taxon>Sedentaria</taxon>
        <taxon>Canalipalpata</taxon>
        <taxon>Sabellida</taxon>
        <taxon>Oweniida</taxon>
        <taxon>Oweniidae</taxon>
        <taxon>Owenia</taxon>
    </lineage>
</organism>
<dbReference type="GO" id="GO:0036158">
    <property type="term" value="P:outer dynein arm assembly"/>
    <property type="evidence" value="ECO:0007669"/>
    <property type="project" value="TreeGrafter"/>
</dbReference>
<evidence type="ECO:0000256" key="6">
    <source>
        <dbReference type="ARBA" id="ARBA00022490"/>
    </source>
</evidence>
<evidence type="ECO:0000256" key="4">
    <source>
        <dbReference type="ARBA" id="ARBA00016317"/>
    </source>
</evidence>
<keyword evidence="10" id="KW-0472">Membrane</keyword>